<evidence type="ECO:0000313" key="4">
    <source>
        <dbReference type="EMBL" id="GIE21917.1"/>
    </source>
</evidence>
<keyword evidence="1" id="KW-0812">Transmembrane</keyword>
<evidence type="ECO:0008006" key="6">
    <source>
        <dbReference type="Google" id="ProtNLM"/>
    </source>
</evidence>
<feature type="domain" description="EAL" evidence="2">
    <location>
        <begin position="484"/>
        <end position="729"/>
    </location>
</feature>
<dbReference type="InterPro" id="IPR035919">
    <property type="entry name" value="EAL_sf"/>
</dbReference>
<feature type="transmembrane region" description="Helical" evidence="1">
    <location>
        <begin position="113"/>
        <end position="135"/>
    </location>
</feature>
<dbReference type="Pfam" id="PF00990">
    <property type="entry name" value="GGDEF"/>
    <property type="match status" value="1"/>
</dbReference>
<dbReference type="SMART" id="SM00267">
    <property type="entry name" value="GGDEF"/>
    <property type="match status" value="1"/>
</dbReference>
<dbReference type="PROSITE" id="PS50883">
    <property type="entry name" value="EAL"/>
    <property type="match status" value="1"/>
</dbReference>
<dbReference type="CDD" id="cd01948">
    <property type="entry name" value="EAL"/>
    <property type="match status" value="1"/>
</dbReference>
<dbReference type="InterPro" id="IPR043128">
    <property type="entry name" value="Rev_trsase/Diguanyl_cyclase"/>
</dbReference>
<dbReference type="SUPFAM" id="SSF141868">
    <property type="entry name" value="EAL domain-like"/>
    <property type="match status" value="1"/>
</dbReference>
<dbReference type="PANTHER" id="PTHR44757:SF2">
    <property type="entry name" value="BIOFILM ARCHITECTURE MAINTENANCE PROTEIN MBAA"/>
    <property type="match status" value="1"/>
</dbReference>
<dbReference type="PROSITE" id="PS50887">
    <property type="entry name" value="GGDEF"/>
    <property type="match status" value="1"/>
</dbReference>
<evidence type="ECO:0000259" key="3">
    <source>
        <dbReference type="PROSITE" id="PS50887"/>
    </source>
</evidence>
<dbReference type="InterPro" id="IPR052155">
    <property type="entry name" value="Biofilm_reg_signaling"/>
</dbReference>
<keyword evidence="1" id="KW-1133">Transmembrane helix</keyword>
<feature type="domain" description="GGDEF" evidence="3">
    <location>
        <begin position="343"/>
        <end position="475"/>
    </location>
</feature>
<dbReference type="InterPro" id="IPR001633">
    <property type="entry name" value="EAL_dom"/>
</dbReference>
<dbReference type="SUPFAM" id="SSF55073">
    <property type="entry name" value="Nucleotide cyclase"/>
    <property type="match status" value="1"/>
</dbReference>
<dbReference type="Gene3D" id="3.30.70.270">
    <property type="match status" value="1"/>
</dbReference>
<comment type="caution">
    <text evidence="4">The sequence shown here is derived from an EMBL/GenBank/DDBJ whole genome shotgun (WGS) entry which is preliminary data.</text>
</comment>
<feature type="transmembrane region" description="Helical" evidence="1">
    <location>
        <begin position="47"/>
        <end position="66"/>
    </location>
</feature>
<evidence type="ECO:0000313" key="5">
    <source>
        <dbReference type="Proteomes" id="UP000603200"/>
    </source>
</evidence>
<name>A0ABQ3ZTK0_9ACTN</name>
<dbReference type="Proteomes" id="UP000603200">
    <property type="component" value="Unassembled WGS sequence"/>
</dbReference>
<dbReference type="RefSeq" id="WP_203839025.1">
    <property type="nucleotide sequence ID" value="NZ_BAAATV010000002.1"/>
</dbReference>
<dbReference type="InterPro" id="IPR029787">
    <property type="entry name" value="Nucleotide_cyclase"/>
</dbReference>
<evidence type="ECO:0000256" key="1">
    <source>
        <dbReference type="SAM" id="Phobius"/>
    </source>
</evidence>
<accession>A0ABQ3ZTK0</accession>
<dbReference type="SMART" id="SM00052">
    <property type="entry name" value="EAL"/>
    <property type="match status" value="1"/>
</dbReference>
<protein>
    <recommendedName>
        <fullName evidence="6">Diguanylate cyclase (GGDEF)-like protein</fullName>
    </recommendedName>
</protein>
<dbReference type="CDD" id="cd01949">
    <property type="entry name" value="GGDEF"/>
    <property type="match status" value="1"/>
</dbReference>
<dbReference type="InterPro" id="IPR000160">
    <property type="entry name" value="GGDEF_dom"/>
</dbReference>
<gene>
    <name evidence="4" type="ORF">Ahu01nite_050190</name>
</gene>
<proteinExistence type="predicted"/>
<keyword evidence="1" id="KW-0472">Membrane</keyword>
<dbReference type="Pfam" id="PF00563">
    <property type="entry name" value="EAL"/>
    <property type="match status" value="1"/>
</dbReference>
<dbReference type="NCBIfam" id="TIGR00254">
    <property type="entry name" value="GGDEF"/>
    <property type="match status" value="1"/>
</dbReference>
<dbReference type="Gene3D" id="3.20.20.450">
    <property type="entry name" value="EAL domain"/>
    <property type="match status" value="1"/>
</dbReference>
<dbReference type="EMBL" id="BOMN01000063">
    <property type="protein sequence ID" value="GIE21917.1"/>
    <property type="molecule type" value="Genomic_DNA"/>
</dbReference>
<dbReference type="PANTHER" id="PTHR44757">
    <property type="entry name" value="DIGUANYLATE CYCLASE DGCP"/>
    <property type="match status" value="1"/>
</dbReference>
<reference evidence="4 5" key="1">
    <citation type="submission" date="2021-01" db="EMBL/GenBank/DDBJ databases">
        <title>Whole genome shotgun sequence of Actinoplanes humidus NBRC 14915.</title>
        <authorList>
            <person name="Komaki H."/>
            <person name="Tamura T."/>
        </authorList>
    </citation>
    <scope>NUCLEOTIDE SEQUENCE [LARGE SCALE GENOMIC DNA]</scope>
    <source>
        <strain evidence="4 5">NBRC 14915</strain>
    </source>
</reference>
<keyword evidence="5" id="KW-1185">Reference proteome</keyword>
<organism evidence="4 5">
    <name type="scientific">Winogradskya humida</name>
    <dbReference type="NCBI Taxonomy" id="113566"/>
    <lineage>
        <taxon>Bacteria</taxon>
        <taxon>Bacillati</taxon>
        <taxon>Actinomycetota</taxon>
        <taxon>Actinomycetes</taxon>
        <taxon>Micromonosporales</taxon>
        <taxon>Micromonosporaceae</taxon>
        <taxon>Winogradskya</taxon>
    </lineage>
</organism>
<sequence>MRRWQDVIPTTTLGRVRLGAVALSLVSLITETGQIGATTGSPLWDTLARVSLAVLGLGFVLTYALGRTWLLDPIVLPALVAVAGSALKDPIATIGLTMVLLMVQSLYGSFRSWAVRSFFGMLSLPAALIAAPTPVGAIMDLGRSAQLVPQIVLVTALTRAIYSALRRQEQAAARDALLARAGNEVLAATDIATVHRIALETSQGIIAFAPGVAVVLVARTDDGLLVAGTVGEIQDLTGQILPLSTLTDPASALATTAPRMRHWQVEELLTGQRYRLIGGVHRVPEPVHDAFRTLGTQVRLGEANLRSHAELDHQANHDSLTQLPTRAKFFRELINAVDNSTPGAVALLNIDLDDFKQVNDVYGHPAGDELLVRVAERIAEAGGAHGVAGRLGGDEFVLMLTGLKDPVEAEQTAELLCSRLVQPMRLTAATVRVGASIGVALSAPRTTAAELTRRADIAMYSAKARGKNRVEIFNPVEHGEVARHRTLEDQLPYAIERGEIHVYYQPYLDLGTGTWAGVEALVQWQHPTFGDVDCRELLNLAERTGDLALMTAYFLRKVAAQLAPMPTGATTRIGMNLSAHQLFDPRFADTVLDTLAECGLEPSRLALEIVESEHIDDARARLQLDRLAACGVRIALDDFGTGYVSLASLRAFPIHQLKIDGAFLDGDPAALDLVLSVGNLLGTETVVQGVTTAEQLDRLRRTSATAGQGPLIAPIMTAAALATLLTDGHAPIPGRA</sequence>
<evidence type="ECO:0000259" key="2">
    <source>
        <dbReference type="PROSITE" id="PS50883"/>
    </source>
</evidence>